<dbReference type="Gene3D" id="3.40.50.720">
    <property type="entry name" value="NAD(P)-binding Rossmann-like Domain"/>
    <property type="match status" value="1"/>
</dbReference>
<dbReference type="EMBL" id="LAZR01038974">
    <property type="protein sequence ID" value="KKL18166.1"/>
    <property type="molecule type" value="Genomic_DNA"/>
</dbReference>
<dbReference type="SUPFAM" id="SSF51735">
    <property type="entry name" value="NAD(P)-binding Rossmann-fold domains"/>
    <property type="match status" value="1"/>
</dbReference>
<accession>A0A0F9DKD8</accession>
<feature type="domain" description="3-hydroxyacyl-CoA dehydrogenase NAD binding" evidence="1">
    <location>
        <begin position="9"/>
        <end position="141"/>
    </location>
</feature>
<sequence length="143" mass="15782">MLDDYLEKCAVIGAGGKMGSGIALLLLQEMARVELERSGRIAGGARLFLLDTNDDALAGLQPYLRAQLVRSAEKSIVLLRQYYHGREDLVENHEMITDFVNGALSIVRLVTDIEKVHKAKLVFEAIVEDLDVKAKVFSALRGI</sequence>
<reference evidence="2" key="1">
    <citation type="journal article" date="2015" name="Nature">
        <title>Complex archaea that bridge the gap between prokaryotes and eukaryotes.</title>
        <authorList>
            <person name="Spang A."/>
            <person name="Saw J.H."/>
            <person name="Jorgensen S.L."/>
            <person name="Zaremba-Niedzwiedzka K."/>
            <person name="Martijn J."/>
            <person name="Lind A.E."/>
            <person name="van Eijk R."/>
            <person name="Schleper C."/>
            <person name="Guy L."/>
            <person name="Ettema T.J."/>
        </authorList>
    </citation>
    <scope>NUCLEOTIDE SEQUENCE</scope>
</reference>
<dbReference type="InterPro" id="IPR036291">
    <property type="entry name" value="NAD(P)-bd_dom_sf"/>
</dbReference>
<dbReference type="InterPro" id="IPR006176">
    <property type="entry name" value="3-OHacyl-CoA_DH_NAD-bd"/>
</dbReference>
<dbReference type="GO" id="GO:0070403">
    <property type="term" value="F:NAD+ binding"/>
    <property type="evidence" value="ECO:0007669"/>
    <property type="project" value="InterPro"/>
</dbReference>
<gene>
    <name evidence="2" type="ORF">LCGC14_2478250</name>
</gene>
<dbReference type="Pfam" id="PF02737">
    <property type="entry name" value="3HCDH_N"/>
    <property type="match status" value="1"/>
</dbReference>
<evidence type="ECO:0000313" key="2">
    <source>
        <dbReference type="EMBL" id="KKL18166.1"/>
    </source>
</evidence>
<name>A0A0F9DKD8_9ZZZZ</name>
<comment type="caution">
    <text evidence="2">The sequence shown here is derived from an EMBL/GenBank/DDBJ whole genome shotgun (WGS) entry which is preliminary data.</text>
</comment>
<dbReference type="GO" id="GO:0006631">
    <property type="term" value="P:fatty acid metabolic process"/>
    <property type="evidence" value="ECO:0007669"/>
    <property type="project" value="InterPro"/>
</dbReference>
<proteinExistence type="predicted"/>
<protein>
    <recommendedName>
        <fullName evidence="1">3-hydroxyacyl-CoA dehydrogenase NAD binding domain-containing protein</fullName>
    </recommendedName>
</protein>
<dbReference type="AlphaFoldDB" id="A0A0F9DKD8"/>
<evidence type="ECO:0000259" key="1">
    <source>
        <dbReference type="Pfam" id="PF02737"/>
    </source>
</evidence>
<feature type="non-terminal residue" evidence="2">
    <location>
        <position position="143"/>
    </location>
</feature>
<organism evidence="2">
    <name type="scientific">marine sediment metagenome</name>
    <dbReference type="NCBI Taxonomy" id="412755"/>
    <lineage>
        <taxon>unclassified sequences</taxon>
        <taxon>metagenomes</taxon>
        <taxon>ecological metagenomes</taxon>
    </lineage>
</organism>